<proteinExistence type="predicted"/>
<dbReference type="CDD" id="cd01029">
    <property type="entry name" value="TOPRIM_primases"/>
    <property type="match status" value="1"/>
</dbReference>
<sequence length="307" mass="34082">MMLSNEDIQKAKGIPVADYLFSKGFEPAKEVGGQLVYFSPLHGENTPSFFVDPGKNVFNDFGAGEKGDVIRLVRLLDKCDFVHAVKLLTGLQPSSRSFFFSGQYPDNAAKSAGVEVLSDFMISSPALLKYVEYRGISEILAGKYLREVHYRNKGRVYYALGFKNDAGGYELRSQGFKGKTGNGITTITGKPGAVNLFEGFFDFLSACMYYGYYTPIHTTIVLNSTVNLNAVLPILKKGNVVRCFFDNDDTGRKSLSKLNEAGFDVVDMSKELYPSSNDFNEFLMNSRNNPVTFHACPVRVVFNVISR</sequence>
<dbReference type="RefSeq" id="WP_345033029.1">
    <property type="nucleotide sequence ID" value="NZ_BAABEY010000036.1"/>
</dbReference>
<gene>
    <name evidence="5" type="ORF">GCM10023091_43040</name>
</gene>
<keyword evidence="3" id="KW-0862">Zinc</keyword>
<evidence type="ECO:0000256" key="1">
    <source>
        <dbReference type="ARBA" id="ARBA00022723"/>
    </source>
</evidence>
<dbReference type="EMBL" id="BAABEY010000036">
    <property type="protein sequence ID" value="GAA4447699.1"/>
    <property type="molecule type" value="Genomic_DNA"/>
</dbReference>
<dbReference type="Pfam" id="PF13155">
    <property type="entry name" value="Toprim_2"/>
    <property type="match status" value="1"/>
</dbReference>
<dbReference type="InterPro" id="IPR034154">
    <property type="entry name" value="TOPRIM_DnaG/twinkle"/>
</dbReference>
<dbReference type="PANTHER" id="PTHR30313">
    <property type="entry name" value="DNA PRIMASE"/>
    <property type="match status" value="1"/>
</dbReference>
<protein>
    <submittedName>
        <fullName evidence="5">Toprim domain-containing protein</fullName>
    </submittedName>
</protein>
<keyword evidence="6" id="KW-1185">Reference proteome</keyword>
<evidence type="ECO:0000313" key="6">
    <source>
        <dbReference type="Proteomes" id="UP001501508"/>
    </source>
</evidence>
<dbReference type="InterPro" id="IPR002694">
    <property type="entry name" value="Znf_CHC2"/>
</dbReference>
<dbReference type="Pfam" id="PF01807">
    <property type="entry name" value="Zn_ribbon_DnaG"/>
    <property type="match status" value="1"/>
</dbReference>
<evidence type="ECO:0000313" key="5">
    <source>
        <dbReference type="EMBL" id="GAA4447699.1"/>
    </source>
</evidence>
<keyword evidence="1" id="KW-0479">Metal-binding</keyword>
<dbReference type="SUPFAM" id="SSF57783">
    <property type="entry name" value="Zinc beta-ribbon"/>
    <property type="match status" value="1"/>
</dbReference>
<evidence type="ECO:0000256" key="2">
    <source>
        <dbReference type="ARBA" id="ARBA00022771"/>
    </source>
</evidence>
<dbReference type="SMART" id="SM00400">
    <property type="entry name" value="ZnF_CHCC"/>
    <property type="match status" value="1"/>
</dbReference>
<keyword evidence="2" id="KW-0863">Zinc-finger</keyword>
<evidence type="ECO:0000259" key="4">
    <source>
        <dbReference type="SMART" id="SM00400"/>
    </source>
</evidence>
<dbReference type="InterPro" id="IPR036977">
    <property type="entry name" value="DNA_primase_Znf_CHC2"/>
</dbReference>
<accession>A0ABP8MBV4</accession>
<dbReference type="PANTHER" id="PTHR30313:SF2">
    <property type="entry name" value="DNA PRIMASE"/>
    <property type="match status" value="1"/>
</dbReference>
<dbReference type="InterPro" id="IPR050219">
    <property type="entry name" value="DnaG_primase"/>
</dbReference>
<evidence type="ECO:0000256" key="3">
    <source>
        <dbReference type="ARBA" id="ARBA00022833"/>
    </source>
</evidence>
<dbReference type="Proteomes" id="UP001501508">
    <property type="component" value="Unassembled WGS sequence"/>
</dbReference>
<comment type="caution">
    <text evidence="5">The sequence shown here is derived from an EMBL/GenBank/DDBJ whole genome shotgun (WGS) entry which is preliminary data.</text>
</comment>
<dbReference type="Gene3D" id="3.40.1360.10">
    <property type="match status" value="1"/>
</dbReference>
<feature type="domain" description="Zinc finger CHC2-type" evidence="4">
    <location>
        <begin position="40"/>
        <end position="89"/>
    </location>
</feature>
<dbReference type="Gene3D" id="3.90.580.10">
    <property type="entry name" value="Zinc finger, CHC2-type domain"/>
    <property type="match status" value="1"/>
</dbReference>
<reference evidence="6" key="1">
    <citation type="journal article" date="2019" name="Int. J. Syst. Evol. Microbiol.">
        <title>The Global Catalogue of Microorganisms (GCM) 10K type strain sequencing project: providing services to taxonomists for standard genome sequencing and annotation.</title>
        <authorList>
            <consortium name="The Broad Institute Genomics Platform"/>
            <consortium name="The Broad Institute Genome Sequencing Center for Infectious Disease"/>
            <person name="Wu L."/>
            <person name="Ma J."/>
        </authorList>
    </citation>
    <scope>NUCLEOTIDE SEQUENCE [LARGE SCALE GENOMIC DNA]</scope>
    <source>
        <strain evidence="6">JCM 31920</strain>
    </source>
</reference>
<name>A0ABP8MBV4_9BACT</name>
<organism evidence="5 6">
    <name type="scientific">Ravibacter arvi</name>
    <dbReference type="NCBI Taxonomy" id="2051041"/>
    <lineage>
        <taxon>Bacteria</taxon>
        <taxon>Pseudomonadati</taxon>
        <taxon>Bacteroidota</taxon>
        <taxon>Cytophagia</taxon>
        <taxon>Cytophagales</taxon>
        <taxon>Spirosomataceae</taxon>
        <taxon>Ravibacter</taxon>
    </lineage>
</organism>